<dbReference type="PROSITE" id="PS51318">
    <property type="entry name" value="TAT"/>
    <property type="match status" value="1"/>
</dbReference>
<feature type="region of interest" description="Disordered" evidence="5">
    <location>
        <begin position="28"/>
        <end position="52"/>
    </location>
</feature>
<evidence type="ECO:0000256" key="5">
    <source>
        <dbReference type="SAM" id="MobiDB-lite"/>
    </source>
</evidence>
<keyword evidence="3" id="KW-0274">FAD</keyword>
<dbReference type="EMBL" id="PPEK01000006">
    <property type="protein sequence ID" value="PNV67687.1"/>
    <property type="molecule type" value="Genomic_DNA"/>
</dbReference>
<dbReference type="InterPro" id="IPR036188">
    <property type="entry name" value="FAD/NAD-bd_sf"/>
</dbReference>
<dbReference type="OrthoDB" id="3197124at2"/>
<dbReference type="AlphaFoldDB" id="A0A2K2UBI6"/>
<comment type="caution">
    <text evidence="7">The sequence shown here is derived from an EMBL/GenBank/DDBJ whole genome shotgun (WGS) entry which is preliminary data.</text>
</comment>
<dbReference type="GO" id="GO:0008202">
    <property type="term" value="P:steroid metabolic process"/>
    <property type="evidence" value="ECO:0007669"/>
    <property type="project" value="UniProtKB-ARBA"/>
</dbReference>
<dbReference type="Pfam" id="PF00890">
    <property type="entry name" value="FAD_binding_2"/>
    <property type="match status" value="1"/>
</dbReference>
<dbReference type="PRINTS" id="PR00411">
    <property type="entry name" value="PNDRDTASEI"/>
</dbReference>
<dbReference type="InterPro" id="IPR003953">
    <property type="entry name" value="FAD-dep_OxRdtase_2_FAD-bd"/>
</dbReference>
<evidence type="ECO:0000256" key="3">
    <source>
        <dbReference type="ARBA" id="ARBA00022827"/>
    </source>
</evidence>
<evidence type="ECO:0000313" key="8">
    <source>
        <dbReference type="Proteomes" id="UP000236197"/>
    </source>
</evidence>
<evidence type="ECO:0000256" key="1">
    <source>
        <dbReference type="ARBA" id="ARBA00001974"/>
    </source>
</evidence>
<dbReference type="InterPro" id="IPR050315">
    <property type="entry name" value="FAD-oxidoreductase_2"/>
</dbReference>
<keyword evidence="2" id="KW-0285">Flavoprotein</keyword>
<evidence type="ECO:0000256" key="2">
    <source>
        <dbReference type="ARBA" id="ARBA00022630"/>
    </source>
</evidence>
<protein>
    <recommendedName>
        <fullName evidence="6">FAD-dependent oxidoreductase 2 FAD-binding domain-containing protein</fullName>
    </recommendedName>
</protein>
<accession>A0A2K2UBI6</accession>
<keyword evidence="8" id="KW-1185">Reference proteome</keyword>
<dbReference type="Gene3D" id="3.90.700.10">
    <property type="entry name" value="Succinate dehydrogenase/fumarate reductase flavoprotein, catalytic domain"/>
    <property type="match status" value="1"/>
</dbReference>
<comment type="cofactor">
    <cofactor evidence="1">
        <name>FAD</name>
        <dbReference type="ChEBI" id="CHEBI:57692"/>
    </cofactor>
</comment>
<name>A0A2K2UBI6_9ACTN</name>
<dbReference type="Proteomes" id="UP000236197">
    <property type="component" value="Unassembled WGS sequence"/>
</dbReference>
<dbReference type="InterPro" id="IPR027477">
    <property type="entry name" value="Succ_DH/fumarate_Rdtase_cat_sf"/>
</dbReference>
<dbReference type="NCBIfam" id="TIGR01409">
    <property type="entry name" value="TAT_signal_seq"/>
    <property type="match status" value="1"/>
</dbReference>
<dbReference type="PROSITE" id="PS51257">
    <property type="entry name" value="PROKAR_LIPOPROTEIN"/>
    <property type="match status" value="1"/>
</dbReference>
<sequence>MELTRRSFLKGAGIVGAGAMAVGIVGCGPSEQTTDPSAQESTQPGPKTYSPDESISADVAIIGAGNSGMCAAIEATEAGLDVVLIEKSSELGGSSFATEVIFGLGSAMQHEAGLDLPYRYQVVDQELAYTNHHSDPLLWGDYIERSGENIDWLRDQGVVFDTVDDYRGVSAFPTAHWWEGKIGTSFMASMLARIEELGIATRPSTAAIDLKVENGGVVGVYTETDDGKILEVNAKAVLLACGGIGNDLELLQEKTGIDTSHAKTEFPLPNVGDGHRMAWAVGAKETDISILPCLGVDGFVIRDAISMAACIQPGLYINGDGERFMAEDLHLKKLYALVINAQRSQLSDTYTFFDNDFIELLENGRGSYVGNLEVEPGDRLPGLREQLETGAQASGYRVVFKGETLEELAADMGSDPARLTDTVTRYNALCEKGVDEDFGKDAAYLNAIGSGPYYAVHTDLSVLTTFGGIGVNRRMQVLDTDNNVIPGLYSSGVTSCGLYQDTYNYQISGGMNGYCTYSGRTAAQQIASDIR</sequence>
<evidence type="ECO:0000259" key="6">
    <source>
        <dbReference type="Pfam" id="PF00890"/>
    </source>
</evidence>
<reference evidence="8" key="1">
    <citation type="submission" date="2018-01" db="EMBL/GenBank/DDBJ databases">
        <title>Rubneribacter badeniensis gen. nov., sp. nov., and Colonibacter rubneri, gen. nov., sp. nov., WGS of new members of the Eggerthellaceae.</title>
        <authorList>
            <person name="Danylec N."/>
            <person name="Stoll D.A."/>
            <person name="Doetsch A."/>
            <person name="Kulling S.E."/>
            <person name="Huch M."/>
        </authorList>
    </citation>
    <scope>NUCLEOTIDE SEQUENCE [LARGE SCALE GENOMIC DNA]</scope>
    <source>
        <strain evidence="8">ResAG-96</strain>
    </source>
</reference>
<dbReference type="Gene3D" id="3.50.50.60">
    <property type="entry name" value="FAD/NAD(P)-binding domain"/>
    <property type="match status" value="1"/>
</dbReference>
<proteinExistence type="predicted"/>
<dbReference type="GO" id="GO:0033765">
    <property type="term" value="F:steroid dehydrogenase activity, acting on the CH-CH group of donors"/>
    <property type="evidence" value="ECO:0007669"/>
    <property type="project" value="UniProtKB-ARBA"/>
</dbReference>
<keyword evidence="4" id="KW-0560">Oxidoreductase</keyword>
<dbReference type="RefSeq" id="WP_103264972.1">
    <property type="nucleotide sequence ID" value="NZ_CABMLE010000006.1"/>
</dbReference>
<dbReference type="InterPro" id="IPR019546">
    <property type="entry name" value="TAT_signal_bac_arc"/>
</dbReference>
<organism evidence="7 8">
    <name type="scientific">Enteroscipio rubneri</name>
    <dbReference type="NCBI Taxonomy" id="2070686"/>
    <lineage>
        <taxon>Bacteria</taxon>
        <taxon>Bacillati</taxon>
        <taxon>Actinomycetota</taxon>
        <taxon>Coriobacteriia</taxon>
        <taxon>Eggerthellales</taxon>
        <taxon>Eggerthellaceae</taxon>
        <taxon>Enteroscipio</taxon>
    </lineage>
</organism>
<dbReference type="PANTHER" id="PTHR43400:SF10">
    <property type="entry name" value="3-OXOSTEROID 1-DEHYDROGENASE"/>
    <property type="match status" value="1"/>
</dbReference>
<evidence type="ECO:0000313" key="7">
    <source>
        <dbReference type="EMBL" id="PNV67687.1"/>
    </source>
</evidence>
<feature type="domain" description="FAD-dependent oxidoreductase 2 FAD-binding" evidence="6">
    <location>
        <begin position="58"/>
        <end position="503"/>
    </location>
</feature>
<gene>
    <name evidence="7" type="ORF">C2L71_06470</name>
</gene>
<dbReference type="SUPFAM" id="SSF56425">
    <property type="entry name" value="Succinate dehydrogenase/fumarate reductase flavoprotein, catalytic domain"/>
    <property type="match status" value="1"/>
</dbReference>
<dbReference type="PANTHER" id="PTHR43400">
    <property type="entry name" value="FUMARATE REDUCTASE"/>
    <property type="match status" value="1"/>
</dbReference>
<feature type="compositionally biased region" description="Polar residues" evidence="5">
    <location>
        <begin position="30"/>
        <end position="45"/>
    </location>
</feature>
<evidence type="ECO:0000256" key="4">
    <source>
        <dbReference type="ARBA" id="ARBA00023002"/>
    </source>
</evidence>
<dbReference type="SUPFAM" id="SSF51905">
    <property type="entry name" value="FAD/NAD(P)-binding domain"/>
    <property type="match status" value="1"/>
</dbReference>
<dbReference type="InterPro" id="IPR006311">
    <property type="entry name" value="TAT_signal"/>
</dbReference>